<reference evidence="1" key="1">
    <citation type="journal article" date="2021" name="Proc. Natl. Acad. Sci. U.S.A.">
        <title>A Catalog of Tens of Thousands of Viruses from Human Metagenomes Reveals Hidden Associations with Chronic Diseases.</title>
        <authorList>
            <person name="Tisza M.J."/>
            <person name="Buck C.B."/>
        </authorList>
    </citation>
    <scope>NUCLEOTIDE SEQUENCE</scope>
    <source>
        <strain evidence="1">Cttot15</strain>
    </source>
</reference>
<dbReference type="EMBL" id="BK032858">
    <property type="protein sequence ID" value="DAF64365.1"/>
    <property type="molecule type" value="Genomic_DNA"/>
</dbReference>
<evidence type="ECO:0000313" key="1">
    <source>
        <dbReference type="EMBL" id="DAF64365.1"/>
    </source>
</evidence>
<proteinExistence type="predicted"/>
<sequence length="64" mass="7104">MRSADKINLWLTEDDIVSQLDVTGYRNYLHYPKSCGALEVICGTLSQRGVLVVSNDESSQPGLF</sequence>
<accession>A0A8S5TM41</accession>
<protein>
    <submittedName>
        <fullName evidence="1">Uncharacterized protein</fullName>
    </submittedName>
</protein>
<organism evidence="1">
    <name type="scientific">Podoviridae sp. cttot15</name>
    <dbReference type="NCBI Taxonomy" id="2827751"/>
    <lineage>
        <taxon>Viruses</taxon>
        <taxon>Duplodnaviria</taxon>
        <taxon>Heunggongvirae</taxon>
        <taxon>Uroviricota</taxon>
        <taxon>Caudoviricetes</taxon>
    </lineage>
</organism>
<name>A0A8S5TM41_9CAUD</name>